<dbReference type="Proteomes" id="UP000074294">
    <property type="component" value="Unassembled WGS sequence"/>
</dbReference>
<evidence type="ECO:0000313" key="2">
    <source>
        <dbReference type="Proteomes" id="UP000074294"/>
    </source>
</evidence>
<sequence length="62" mass="6830">MPNCAVCGKPLEPPTVKCAGCGAEMHRGCAKKTMGKSYCKSCYKKGKKQARYERMAQRDAWG</sequence>
<dbReference type="AlphaFoldDB" id="A0A147JSK6"/>
<proteinExistence type="predicted"/>
<organism evidence="1 2">
    <name type="scientific">Hadarchaeum yellowstonense</name>
    <dbReference type="NCBI Taxonomy" id="1776334"/>
    <lineage>
        <taxon>Archaea</taxon>
        <taxon>Methanobacteriati</taxon>
        <taxon>Candidatus Hadarchaeota</taxon>
        <taxon>Candidatus Hadarchaeia</taxon>
        <taxon>Candidatus Hadarchaeales</taxon>
        <taxon>Candidatus Hadarchaeaceae</taxon>
        <taxon>Candidatus Hadarchaeum</taxon>
    </lineage>
</organism>
<dbReference type="EMBL" id="LQMQ01000064">
    <property type="protein sequence ID" value="KUO39457.1"/>
    <property type="molecule type" value="Genomic_DNA"/>
</dbReference>
<gene>
    <name evidence="1" type="ORF">APZ16_02415</name>
</gene>
<dbReference type="STRING" id="1776334.APZ16_02415"/>
<evidence type="ECO:0000313" key="1">
    <source>
        <dbReference type="EMBL" id="KUO39457.1"/>
    </source>
</evidence>
<reference evidence="1 2" key="1">
    <citation type="journal article" date="2016" name="Nat. Microbiol.">
        <title>Genomic inference of the metabolism of cosmopolitan subsurface Archaea, Hadesarchaea.</title>
        <authorList>
            <person name="Baker B.J."/>
            <person name="Saw J.H."/>
            <person name="Lind A.E."/>
            <person name="Lazar C.S."/>
            <person name="Hinrichs K.-U."/>
            <person name="Teske A.P."/>
            <person name="Ettema T.J."/>
        </authorList>
    </citation>
    <scope>NUCLEOTIDE SEQUENCE [LARGE SCALE GENOMIC DNA]</scope>
</reference>
<dbReference type="SUPFAM" id="SSF57903">
    <property type="entry name" value="FYVE/PHD zinc finger"/>
    <property type="match status" value="1"/>
</dbReference>
<accession>A0A147JSK6</accession>
<protein>
    <recommendedName>
        <fullName evidence="3">Phorbol-ester/DAG-type domain-containing protein</fullName>
    </recommendedName>
</protein>
<name>A0A147JSK6_HADYE</name>
<evidence type="ECO:0008006" key="3">
    <source>
        <dbReference type="Google" id="ProtNLM"/>
    </source>
</evidence>
<comment type="caution">
    <text evidence="1">The sequence shown here is derived from an EMBL/GenBank/DDBJ whole genome shotgun (WGS) entry which is preliminary data.</text>
</comment>
<dbReference type="InterPro" id="IPR011011">
    <property type="entry name" value="Znf_FYVE_PHD"/>
</dbReference>